<feature type="chain" id="PRO_5045835787" evidence="1">
    <location>
        <begin position="24"/>
        <end position="109"/>
    </location>
</feature>
<evidence type="ECO:0000313" key="2">
    <source>
        <dbReference type="EMBL" id="MBP2322882.1"/>
    </source>
</evidence>
<name>A0ABS4TEN9_9PSEU</name>
<gene>
    <name evidence="2" type="ORF">JOF56_003267</name>
</gene>
<dbReference type="Proteomes" id="UP001519332">
    <property type="component" value="Unassembled WGS sequence"/>
</dbReference>
<evidence type="ECO:0000313" key="3">
    <source>
        <dbReference type="Proteomes" id="UP001519332"/>
    </source>
</evidence>
<accession>A0ABS4TEN9</accession>
<sequence length="109" mass="12223">MRRKLLAGLFSLFAVVGFTPAAAATQDLPPPGCDVWKYDIAFGEGVSVFCDYLPYPPYMYRVVATCVAGSSLWYEYGYWVEQGLTSRAECQGGLLTHVPRVARYRIDER</sequence>
<feature type="signal peptide" evidence="1">
    <location>
        <begin position="1"/>
        <end position="23"/>
    </location>
</feature>
<protein>
    <submittedName>
        <fullName evidence="2">Uncharacterized protein</fullName>
    </submittedName>
</protein>
<reference evidence="2 3" key="1">
    <citation type="submission" date="2021-03" db="EMBL/GenBank/DDBJ databases">
        <title>Sequencing the genomes of 1000 actinobacteria strains.</title>
        <authorList>
            <person name="Klenk H.-P."/>
        </authorList>
    </citation>
    <scope>NUCLEOTIDE SEQUENCE [LARGE SCALE GENOMIC DNA]</scope>
    <source>
        <strain evidence="2 3">DSM 46670</strain>
    </source>
</reference>
<organism evidence="2 3">
    <name type="scientific">Kibdelosporangium banguiense</name>
    <dbReference type="NCBI Taxonomy" id="1365924"/>
    <lineage>
        <taxon>Bacteria</taxon>
        <taxon>Bacillati</taxon>
        <taxon>Actinomycetota</taxon>
        <taxon>Actinomycetes</taxon>
        <taxon>Pseudonocardiales</taxon>
        <taxon>Pseudonocardiaceae</taxon>
        <taxon>Kibdelosporangium</taxon>
    </lineage>
</organism>
<dbReference type="RefSeq" id="WP_245378273.1">
    <property type="nucleotide sequence ID" value="NZ_JAGINW010000001.1"/>
</dbReference>
<proteinExistence type="predicted"/>
<evidence type="ECO:0000256" key="1">
    <source>
        <dbReference type="SAM" id="SignalP"/>
    </source>
</evidence>
<keyword evidence="1" id="KW-0732">Signal</keyword>
<keyword evidence="3" id="KW-1185">Reference proteome</keyword>
<dbReference type="EMBL" id="JAGINW010000001">
    <property type="protein sequence ID" value="MBP2322882.1"/>
    <property type="molecule type" value="Genomic_DNA"/>
</dbReference>
<comment type="caution">
    <text evidence="2">The sequence shown here is derived from an EMBL/GenBank/DDBJ whole genome shotgun (WGS) entry which is preliminary data.</text>
</comment>